<name>A0A8J5GN80_ZINOF</name>
<gene>
    <name evidence="1" type="ORF">ZIOFF_028630</name>
</gene>
<dbReference type="PANTHER" id="PTHR12358:SF6">
    <property type="entry name" value="CERAMIDE KINASE"/>
    <property type="match status" value="1"/>
</dbReference>
<dbReference type="PANTHER" id="PTHR12358">
    <property type="entry name" value="SPHINGOSINE KINASE"/>
    <property type="match status" value="1"/>
</dbReference>
<dbReference type="Proteomes" id="UP000734854">
    <property type="component" value="Unassembled WGS sequence"/>
</dbReference>
<dbReference type="EMBL" id="JACMSC010000008">
    <property type="protein sequence ID" value="KAG6510605.1"/>
    <property type="molecule type" value="Genomic_DNA"/>
</dbReference>
<protein>
    <submittedName>
        <fullName evidence="1">Uncharacterized protein</fullName>
    </submittedName>
</protein>
<dbReference type="AlphaFoldDB" id="A0A8J5GN80"/>
<keyword evidence="2" id="KW-1185">Reference proteome</keyword>
<dbReference type="SUPFAM" id="SSF111331">
    <property type="entry name" value="NAD kinase/diacylglycerol kinase-like"/>
    <property type="match status" value="1"/>
</dbReference>
<dbReference type="InterPro" id="IPR050187">
    <property type="entry name" value="Lipid_Phosphate_FormReg"/>
</dbReference>
<dbReference type="GO" id="GO:0016020">
    <property type="term" value="C:membrane"/>
    <property type="evidence" value="ECO:0007669"/>
    <property type="project" value="GOC"/>
</dbReference>
<dbReference type="GO" id="GO:0006672">
    <property type="term" value="P:ceramide metabolic process"/>
    <property type="evidence" value="ECO:0007669"/>
    <property type="project" value="TreeGrafter"/>
</dbReference>
<reference evidence="1 2" key="1">
    <citation type="submission" date="2020-08" db="EMBL/GenBank/DDBJ databases">
        <title>Plant Genome Project.</title>
        <authorList>
            <person name="Zhang R.-G."/>
        </authorList>
    </citation>
    <scope>NUCLEOTIDE SEQUENCE [LARGE SCALE GENOMIC DNA]</scope>
    <source>
        <tissue evidence="1">Rhizome</tissue>
    </source>
</reference>
<dbReference type="InterPro" id="IPR016064">
    <property type="entry name" value="NAD/diacylglycerol_kinase_sf"/>
</dbReference>
<comment type="caution">
    <text evidence="1">The sequence shown here is derived from an EMBL/GenBank/DDBJ whole genome shotgun (WGS) entry which is preliminary data.</text>
</comment>
<sequence>MKFTGTETCNLLLKTSCLVESLTYSISFTYVQPNKAPLEYLVIARYGFYGDVIKGSEGYRWMGPKRYDYAGTMAFLKHRSYEAEIKFLKTEEDVVNKKGTQTSERFHENLKKVVCRANCNICNDTNDSADLDISNISSQDSRWLQYRGCFLSVGAAVISCRNERAPEGLVAEAHLSDGKLV</sequence>
<dbReference type="GO" id="GO:0001729">
    <property type="term" value="F:ceramide kinase activity"/>
    <property type="evidence" value="ECO:0007669"/>
    <property type="project" value="TreeGrafter"/>
</dbReference>
<organism evidence="1 2">
    <name type="scientific">Zingiber officinale</name>
    <name type="common">Ginger</name>
    <name type="synonym">Amomum zingiber</name>
    <dbReference type="NCBI Taxonomy" id="94328"/>
    <lineage>
        <taxon>Eukaryota</taxon>
        <taxon>Viridiplantae</taxon>
        <taxon>Streptophyta</taxon>
        <taxon>Embryophyta</taxon>
        <taxon>Tracheophyta</taxon>
        <taxon>Spermatophyta</taxon>
        <taxon>Magnoliopsida</taxon>
        <taxon>Liliopsida</taxon>
        <taxon>Zingiberales</taxon>
        <taxon>Zingiberaceae</taxon>
        <taxon>Zingiber</taxon>
    </lineage>
</organism>
<proteinExistence type="predicted"/>
<evidence type="ECO:0000313" key="1">
    <source>
        <dbReference type="EMBL" id="KAG6510605.1"/>
    </source>
</evidence>
<evidence type="ECO:0000313" key="2">
    <source>
        <dbReference type="Proteomes" id="UP000734854"/>
    </source>
</evidence>
<accession>A0A8J5GN80</accession>
<dbReference type="Gene3D" id="2.60.200.40">
    <property type="match status" value="1"/>
</dbReference>